<sequence length="136" mass="14157">MPPASGSSLPRAKAPCRSGWLSGWFSGWLGVLGAIVLALLLAQGEAVRIHALDHTEPDRAETARAHVPDAQSGRAEARTTLSHRTPGDRHDASTCPLCQNDSAFGQYLASAPPAPPPAPERLFLAAPDATAPPLAP</sequence>
<dbReference type="Proteomes" id="UP001162881">
    <property type="component" value="Unassembled WGS sequence"/>
</dbReference>
<feature type="transmembrane region" description="Helical" evidence="2">
    <location>
        <begin position="20"/>
        <end position="42"/>
    </location>
</feature>
<comment type="caution">
    <text evidence="3">The sequence shown here is derived from an EMBL/GenBank/DDBJ whole genome shotgun (WGS) entry which is preliminary data.</text>
</comment>
<feature type="region of interest" description="Disordered" evidence="1">
    <location>
        <begin position="107"/>
        <end position="136"/>
    </location>
</feature>
<protein>
    <recommendedName>
        <fullName evidence="5">DUF2946 domain-containing protein</fullName>
    </recommendedName>
</protein>
<evidence type="ECO:0000313" key="3">
    <source>
        <dbReference type="EMBL" id="MCJ2185107.1"/>
    </source>
</evidence>
<dbReference type="RefSeq" id="WP_244024552.1">
    <property type="nucleotide sequence ID" value="NZ_JALHLF010000220.1"/>
</dbReference>
<keyword evidence="4" id="KW-1185">Reference proteome</keyword>
<dbReference type="EMBL" id="JALHLF010000220">
    <property type="protein sequence ID" value="MCJ2185107.1"/>
    <property type="molecule type" value="Genomic_DNA"/>
</dbReference>
<feature type="region of interest" description="Disordered" evidence="1">
    <location>
        <begin position="57"/>
        <end position="95"/>
    </location>
</feature>
<keyword evidence="2" id="KW-1133">Transmembrane helix</keyword>
<evidence type="ECO:0000313" key="4">
    <source>
        <dbReference type="Proteomes" id="UP001162881"/>
    </source>
</evidence>
<evidence type="ECO:0008006" key="5">
    <source>
        <dbReference type="Google" id="ProtNLM"/>
    </source>
</evidence>
<reference evidence="3" key="1">
    <citation type="submission" date="2022-03" db="EMBL/GenBank/DDBJ databases">
        <title>Identification of a novel bacterium isolated from mangrove sediments.</title>
        <authorList>
            <person name="Pan X."/>
        </authorList>
    </citation>
    <scope>NUCLEOTIDE SEQUENCE</scope>
    <source>
        <strain evidence="3">B1949</strain>
    </source>
</reference>
<evidence type="ECO:0000256" key="1">
    <source>
        <dbReference type="SAM" id="MobiDB-lite"/>
    </source>
</evidence>
<evidence type="ECO:0000256" key="2">
    <source>
        <dbReference type="SAM" id="Phobius"/>
    </source>
</evidence>
<feature type="non-terminal residue" evidence="3">
    <location>
        <position position="136"/>
    </location>
</feature>
<keyword evidence="2" id="KW-0472">Membrane</keyword>
<organism evidence="3 4">
    <name type="scientific">Novosphingobium organovorum</name>
    <dbReference type="NCBI Taxonomy" id="2930092"/>
    <lineage>
        <taxon>Bacteria</taxon>
        <taxon>Pseudomonadati</taxon>
        <taxon>Pseudomonadota</taxon>
        <taxon>Alphaproteobacteria</taxon>
        <taxon>Sphingomonadales</taxon>
        <taxon>Sphingomonadaceae</taxon>
        <taxon>Novosphingobium</taxon>
    </lineage>
</organism>
<accession>A0ABT0BJ90</accession>
<feature type="compositionally biased region" description="Low complexity" evidence="1">
    <location>
        <begin position="120"/>
        <end position="136"/>
    </location>
</feature>
<gene>
    <name evidence="3" type="ORF">MTR62_20805</name>
</gene>
<feature type="compositionally biased region" description="Basic and acidic residues" evidence="1">
    <location>
        <begin position="57"/>
        <end position="67"/>
    </location>
</feature>
<name>A0ABT0BJ90_9SPHN</name>
<proteinExistence type="predicted"/>
<keyword evidence="2" id="KW-0812">Transmembrane</keyword>